<keyword evidence="2" id="KW-1185">Reference proteome</keyword>
<name>A0A9Q9ELY3_9PEZI</name>
<dbReference type="Proteomes" id="UP001056384">
    <property type="component" value="Chromosome 6"/>
</dbReference>
<accession>A0A9Q9ELY3</accession>
<protein>
    <submittedName>
        <fullName evidence="1">Uncharacterized protein</fullName>
    </submittedName>
</protein>
<sequence length="272" mass="31166">MPSTPRKKVVLDDTNFAEWVPVTQALLESKGIACHRHCAGFRVTSEKLDKKTRLRACTAIESRVSSECLARLPDHIKRLAITDFNAYLHEIELIAQPFRFLDLAPELRNEIYGYLAPGDRYGKSHEIVTRERNRFRTAPLPGITQVCQQIRAESLPLIVSITTIWINMQLPVRDLTRRSRPLVQRVLRSWATDVGGNFARSLRNVGLNLGGTNKRYRLRYSEADGLEIVSGNGYHMPMIKKYFKEVEADRKILRLKGESIIMALINKPEVWL</sequence>
<reference evidence="1" key="1">
    <citation type="submission" date="2022-06" db="EMBL/GenBank/DDBJ databases">
        <title>Complete genome sequences of two strains of the flax pathogen Septoria linicola.</title>
        <authorList>
            <person name="Lapalu N."/>
            <person name="Simon A."/>
            <person name="Demenou B."/>
            <person name="Paumier D."/>
            <person name="Guillot M.-P."/>
            <person name="Gout L."/>
            <person name="Valade R."/>
        </authorList>
    </citation>
    <scope>NUCLEOTIDE SEQUENCE</scope>
    <source>
        <strain evidence="1">SE15195</strain>
    </source>
</reference>
<dbReference type="PANTHER" id="PTHR42085">
    <property type="entry name" value="F-BOX DOMAIN-CONTAINING PROTEIN"/>
    <property type="match status" value="1"/>
</dbReference>
<organism evidence="1 2">
    <name type="scientific">Septoria linicola</name>
    <dbReference type="NCBI Taxonomy" id="215465"/>
    <lineage>
        <taxon>Eukaryota</taxon>
        <taxon>Fungi</taxon>
        <taxon>Dikarya</taxon>
        <taxon>Ascomycota</taxon>
        <taxon>Pezizomycotina</taxon>
        <taxon>Dothideomycetes</taxon>
        <taxon>Dothideomycetidae</taxon>
        <taxon>Mycosphaerellales</taxon>
        <taxon>Mycosphaerellaceae</taxon>
        <taxon>Septoria</taxon>
    </lineage>
</organism>
<dbReference type="PANTHER" id="PTHR42085:SF1">
    <property type="entry name" value="F-BOX DOMAIN-CONTAINING PROTEIN"/>
    <property type="match status" value="1"/>
</dbReference>
<dbReference type="AlphaFoldDB" id="A0A9Q9ELY3"/>
<evidence type="ECO:0000313" key="2">
    <source>
        <dbReference type="Proteomes" id="UP001056384"/>
    </source>
</evidence>
<gene>
    <name evidence="1" type="ORF">Slin15195_G081730</name>
</gene>
<dbReference type="InterPro" id="IPR038883">
    <property type="entry name" value="AN11006-like"/>
</dbReference>
<proteinExistence type="predicted"/>
<dbReference type="EMBL" id="CP099423">
    <property type="protein sequence ID" value="USW54854.1"/>
    <property type="molecule type" value="Genomic_DNA"/>
</dbReference>
<evidence type="ECO:0000313" key="1">
    <source>
        <dbReference type="EMBL" id="USW54854.1"/>
    </source>
</evidence>